<comment type="caution">
    <text evidence="1">The sequence shown here is derived from an EMBL/GenBank/DDBJ whole genome shotgun (WGS) entry which is preliminary data.</text>
</comment>
<dbReference type="InterPro" id="IPR036291">
    <property type="entry name" value="NAD(P)-bd_dom_sf"/>
</dbReference>
<dbReference type="SUPFAM" id="SSF51735">
    <property type="entry name" value="NAD(P)-binding Rossmann-fold domains"/>
    <property type="match status" value="1"/>
</dbReference>
<dbReference type="EMBL" id="MCFG01000014">
    <property type="protein sequence ID" value="ORX86991.1"/>
    <property type="molecule type" value="Genomic_DNA"/>
</dbReference>
<accession>A0A1Y1XMN4</accession>
<sequence length="349" mass="40645">MLKNSKDNKIEKEGIFIANTSERIGLTTLKALCNEYQKRIDSNPDSILEPIYINIRHEEEKNNNNLKRFQKYPFIKFVITDFQKVNTEFIDVLDSLHLFFKKISTIFIIPSTNNEKVEEIKLLKVQNVLLFSILDPVKNKDKMRNQHYLFEENLKLSQLNYKILRAGFFMENLDYYKDEIIYQNNLSIPIGNGEIAPISIQDIGIVASKILLNFDSYTKHIYSITGNRLYTGPMMVQLLSKYLNKTITFKPNPLLMDTEDMKEGRINNVFDMPLTSESMLHNAWLNKKGINNRCPCHKPNDGENEVISLLELCQSIASHNFNKISNDLQKDFNCTSTNFEDYLLNLCKE</sequence>
<protein>
    <recommendedName>
        <fullName evidence="3">NAD(P)-binding protein</fullName>
    </recommendedName>
</protein>
<evidence type="ECO:0008006" key="3">
    <source>
        <dbReference type="Google" id="ProtNLM"/>
    </source>
</evidence>
<keyword evidence="2" id="KW-1185">Reference proteome</keyword>
<dbReference type="STRING" id="1754192.A0A1Y1XMN4"/>
<proteinExistence type="predicted"/>
<evidence type="ECO:0000313" key="2">
    <source>
        <dbReference type="Proteomes" id="UP000193944"/>
    </source>
</evidence>
<evidence type="ECO:0000313" key="1">
    <source>
        <dbReference type="EMBL" id="ORX86991.1"/>
    </source>
</evidence>
<gene>
    <name evidence="1" type="ORF">BCR32DRAFT_274918</name>
</gene>
<organism evidence="1 2">
    <name type="scientific">Anaeromyces robustus</name>
    <dbReference type="NCBI Taxonomy" id="1754192"/>
    <lineage>
        <taxon>Eukaryota</taxon>
        <taxon>Fungi</taxon>
        <taxon>Fungi incertae sedis</taxon>
        <taxon>Chytridiomycota</taxon>
        <taxon>Chytridiomycota incertae sedis</taxon>
        <taxon>Neocallimastigomycetes</taxon>
        <taxon>Neocallimastigales</taxon>
        <taxon>Neocallimastigaceae</taxon>
        <taxon>Anaeromyces</taxon>
    </lineage>
</organism>
<reference evidence="1 2" key="2">
    <citation type="submission" date="2016-08" db="EMBL/GenBank/DDBJ databases">
        <title>Pervasive Adenine N6-methylation of Active Genes in Fungi.</title>
        <authorList>
            <consortium name="DOE Joint Genome Institute"/>
            <person name="Mondo S.J."/>
            <person name="Dannebaum R.O."/>
            <person name="Kuo R.C."/>
            <person name="Labutti K."/>
            <person name="Haridas S."/>
            <person name="Kuo A."/>
            <person name="Salamov A."/>
            <person name="Ahrendt S.R."/>
            <person name="Lipzen A."/>
            <person name="Sullivan W."/>
            <person name="Andreopoulos W.B."/>
            <person name="Clum A."/>
            <person name="Lindquist E."/>
            <person name="Daum C."/>
            <person name="Ramamoorthy G.K."/>
            <person name="Gryganskyi A."/>
            <person name="Culley D."/>
            <person name="Magnuson J.K."/>
            <person name="James T.Y."/>
            <person name="O'Malley M.A."/>
            <person name="Stajich J.E."/>
            <person name="Spatafora J.W."/>
            <person name="Visel A."/>
            <person name="Grigoriev I.V."/>
        </authorList>
    </citation>
    <scope>NUCLEOTIDE SEQUENCE [LARGE SCALE GENOMIC DNA]</scope>
    <source>
        <strain evidence="1 2">S4</strain>
    </source>
</reference>
<dbReference type="Gene3D" id="3.40.50.720">
    <property type="entry name" value="NAD(P)-binding Rossmann-like Domain"/>
    <property type="match status" value="1"/>
</dbReference>
<dbReference type="PANTHER" id="PTHR43162">
    <property type="match status" value="1"/>
</dbReference>
<name>A0A1Y1XMN4_9FUNG</name>
<dbReference type="InterPro" id="IPR051604">
    <property type="entry name" value="Ergot_Alk_Oxidoreductase"/>
</dbReference>
<reference evidence="1 2" key="1">
    <citation type="submission" date="2016-08" db="EMBL/GenBank/DDBJ databases">
        <title>A Parts List for Fungal Cellulosomes Revealed by Comparative Genomics.</title>
        <authorList>
            <consortium name="DOE Joint Genome Institute"/>
            <person name="Haitjema C.H."/>
            <person name="Gilmore S.P."/>
            <person name="Henske J.K."/>
            <person name="Solomon K.V."/>
            <person name="De Groot R."/>
            <person name="Kuo A."/>
            <person name="Mondo S.J."/>
            <person name="Salamov A.A."/>
            <person name="Labutti K."/>
            <person name="Zhao Z."/>
            <person name="Chiniquy J."/>
            <person name="Barry K."/>
            <person name="Brewer H.M."/>
            <person name="Purvine S.O."/>
            <person name="Wright A.T."/>
            <person name="Boxma B."/>
            <person name="Van Alen T."/>
            <person name="Hackstein J.H."/>
            <person name="Baker S.E."/>
            <person name="Grigoriev I.V."/>
            <person name="O'Malley M.A."/>
        </authorList>
    </citation>
    <scope>NUCLEOTIDE SEQUENCE [LARGE SCALE GENOMIC DNA]</scope>
    <source>
        <strain evidence="1 2">S4</strain>
    </source>
</reference>
<dbReference type="OrthoDB" id="10254221at2759"/>
<dbReference type="Gene3D" id="3.90.25.10">
    <property type="entry name" value="UDP-galactose 4-epimerase, domain 1"/>
    <property type="match status" value="1"/>
</dbReference>
<dbReference type="Proteomes" id="UP000193944">
    <property type="component" value="Unassembled WGS sequence"/>
</dbReference>
<dbReference type="PANTHER" id="PTHR43162:SF1">
    <property type="entry name" value="PRESTALK A DIFFERENTIATION PROTEIN A"/>
    <property type="match status" value="1"/>
</dbReference>
<dbReference type="AlphaFoldDB" id="A0A1Y1XMN4"/>